<reference evidence="3 4" key="1">
    <citation type="submission" date="2019-04" db="EMBL/GenBank/DDBJ databases">
        <authorList>
            <person name="Li M."/>
            <person name="Gao C."/>
        </authorList>
    </citation>
    <scope>NUCLEOTIDE SEQUENCE [LARGE SCALE GENOMIC DNA]</scope>
    <source>
        <strain evidence="3 4">BGMRC 2031</strain>
    </source>
</reference>
<accession>A0ABY2SFZ6</accession>
<dbReference type="RefSeq" id="WP_136992225.1">
    <property type="nucleotide sequence ID" value="NZ_SZPQ01000039.1"/>
</dbReference>
<evidence type="ECO:0000259" key="2">
    <source>
        <dbReference type="Pfam" id="PF12486"/>
    </source>
</evidence>
<evidence type="ECO:0000313" key="3">
    <source>
        <dbReference type="EMBL" id="TKI03720.1"/>
    </source>
</evidence>
<name>A0ABY2SFZ6_9HYPH</name>
<dbReference type="Pfam" id="PF06812">
    <property type="entry name" value="ImpA_N"/>
    <property type="match status" value="1"/>
</dbReference>
<dbReference type="InterPro" id="IPR010657">
    <property type="entry name" value="ImpA_N"/>
</dbReference>
<feature type="domain" description="ImpA C-terminal" evidence="2">
    <location>
        <begin position="266"/>
        <end position="403"/>
    </location>
</feature>
<organism evidence="3 4">
    <name type="scientific">Martelella alba</name>
    <dbReference type="NCBI Taxonomy" id="2590451"/>
    <lineage>
        <taxon>Bacteria</taxon>
        <taxon>Pseudomonadati</taxon>
        <taxon>Pseudomonadota</taxon>
        <taxon>Alphaproteobacteria</taxon>
        <taxon>Hyphomicrobiales</taxon>
        <taxon>Aurantimonadaceae</taxon>
        <taxon>Martelella</taxon>
    </lineage>
</organism>
<dbReference type="EMBL" id="SZPQ01000039">
    <property type="protein sequence ID" value="TKI03720.1"/>
    <property type="molecule type" value="Genomic_DNA"/>
</dbReference>
<keyword evidence="4" id="KW-1185">Reference proteome</keyword>
<gene>
    <name evidence="3" type="ORF">FCN80_20585</name>
</gene>
<protein>
    <recommendedName>
        <fullName evidence="5">Type VI secretion system protein VasL</fullName>
    </recommendedName>
</protein>
<sequence length="411" mass="45673">MNNRKQLKTGGDPRALPDYEALRDVLARLSHPARPDVDWERVAQLSLSLFRQNGVELQTLSWYTLARTRLAGLLGLNEGLAILEALLTHQWGTLWPQPVHARMEILAGFSQRLQSVLRTFTLHSADLPQIYRAEQHLNAVRDILQRLALKNASQMGDLCIFMHMAATRLENRYADNSPDPAVMLPATFHLSPDLPPAATFEPLVYIACEAPAAPRVVTELPKPKRGWKSFTGGMLTMLALCAASSWGWRSLIPTASGPLPVAANEAALTALGQLSPLWLQNYGFILAAGARPDESEKLTAQWRRHIVGSALPSEALCGWHQGMEGLHELTRRLNALDERKGRYLTGSELKSMVFAITQNFGRTIPVEERLYQLNQVGSGTPLPAELVSQIDRHLHQLLSRYTLITQQAEGK</sequence>
<dbReference type="PANTHER" id="PTHR37024:SF5">
    <property type="entry name" value="IMPA N-TERMINAL DOMAIN-CONTAINING PROTEIN"/>
    <property type="match status" value="1"/>
</dbReference>
<dbReference type="PANTHER" id="PTHR37024">
    <property type="entry name" value="TYPE VI SECRETION SYSTEM DUF2094 AND IMPA-RELATED DOMAIN PROTEIN"/>
    <property type="match status" value="1"/>
</dbReference>
<dbReference type="Proteomes" id="UP000305202">
    <property type="component" value="Unassembled WGS sequence"/>
</dbReference>
<proteinExistence type="predicted"/>
<dbReference type="InterPro" id="IPR021069">
    <property type="entry name" value="ImpA_C"/>
</dbReference>
<evidence type="ECO:0008006" key="5">
    <source>
        <dbReference type="Google" id="ProtNLM"/>
    </source>
</evidence>
<feature type="domain" description="ImpA N-terminal" evidence="1">
    <location>
        <begin position="8"/>
        <end position="108"/>
    </location>
</feature>
<dbReference type="Pfam" id="PF12486">
    <property type="entry name" value="VasL"/>
    <property type="match status" value="1"/>
</dbReference>
<evidence type="ECO:0000259" key="1">
    <source>
        <dbReference type="Pfam" id="PF06812"/>
    </source>
</evidence>
<comment type="caution">
    <text evidence="3">The sequence shown here is derived from an EMBL/GenBank/DDBJ whole genome shotgun (WGS) entry which is preliminary data.</text>
</comment>
<evidence type="ECO:0000313" key="4">
    <source>
        <dbReference type="Proteomes" id="UP000305202"/>
    </source>
</evidence>